<name>A0A6J4UBA5_9ACTN</name>
<feature type="non-terminal residue" evidence="2">
    <location>
        <position position="1"/>
    </location>
</feature>
<organism evidence="2">
    <name type="scientific">uncultured Thermoleophilia bacterium</name>
    <dbReference type="NCBI Taxonomy" id="1497501"/>
    <lineage>
        <taxon>Bacteria</taxon>
        <taxon>Bacillati</taxon>
        <taxon>Actinomycetota</taxon>
        <taxon>Thermoleophilia</taxon>
        <taxon>environmental samples</taxon>
    </lineage>
</organism>
<evidence type="ECO:0000313" key="2">
    <source>
        <dbReference type="EMBL" id="CAA9543777.1"/>
    </source>
</evidence>
<feature type="region of interest" description="Disordered" evidence="1">
    <location>
        <begin position="1"/>
        <end position="67"/>
    </location>
</feature>
<keyword evidence="2" id="KW-0489">Methyltransferase</keyword>
<feature type="non-terminal residue" evidence="2">
    <location>
        <position position="67"/>
    </location>
</feature>
<reference evidence="2" key="1">
    <citation type="submission" date="2020-02" db="EMBL/GenBank/DDBJ databases">
        <authorList>
            <person name="Meier V. D."/>
        </authorList>
    </citation>
    <scope>NUCLEOTIDE SEQUENCE</scope>
    <source>
        <strain evidence="2">AVDCRST_MAG79</strain>
    </source>
</reference>
<dbReference type="EMBL" id="CADCWC010000313">
    <property type="protein sequence ID" value="CAA9543777.1"/>
    <property type="molecule type" value="Genomic_DNA"/>
</dbReference>
<accession>A0A6J4UBA5</accession>
<keyword evidence="2" id="KW-0808">Transferase</keyword>
<dbReference type="GO" id="GO:0032259">
    <property type="term" value="P:methylation"/>
    <property type="evidence" value="ECO:0007669"/>
    <property type="project" value="UniProtKB-KW"/>
</dbReference>
<gene>
    <name evidence="2" type="ORF">AVDCRST_MAG79-2090</name>
</gene>
<dbReference type="AlphaFoldDB" id="A0A6J4UBA5"/>
<proteinExistence type="predicted"/>
<feature type="compositionally biased region" description="Basic and acidic residues" evidence="1">
    <location>
        <begin position="22"/>
        <end position="42"/>
    </location>
</feature>
<evidence type="ECO:0000256" key="1">
    <source>
        <dbReference type="SAM" id="MobiDB-lite"/>
    </source>
</evidence>
<sequence>AVPHAGRGLRRAGDGPPPGRLGPDHHRDRAGHPRGQGRDLRRPRGLRGHGPDRADPDLRVPAAQRRQ</sequence>
<feature type="compositionally biased region" description="Basic and acidic residues" evidence="1">
    <location>
        <begin position="49"/>
        <end position="58"/>
    </location>
</feature>
<dbReference type="EC" id="2.1.1.13" evidence="2"/>
<protein>
    <submittedName>
        <fullName evidence="2">5-methyltetrahydrofolate--homocysteine methyltransferase</fullName>
        <ecNumber evidence="2">2.1.1.13</ecNumber>
    </submittedName>
</protein>
<dbReference type="GO" id="GO:0008705">
    <property type="term" value="F:methionine synthase activity"/>
    <property type="evidence" value="ECO:0007669"/>
    <property type="project" value="UniProtKB-EC"/>
</dbReference>